<name>A0ABR2LLE2_9ASPA</name>
<dbReference type="EMBL" id="JBBWWR010000018">
    <property type="protein sequence ID" value="KAK8943958.1"/>
    <property type="molecule type" value="Genomic_DNA"/>
</dbReference>
<dbReference type="Proteomes" id="UP001412067">
    <property type="component" value="Unassembled WGS sequence"/>
</dbReference>
<proteinExistence type="predicted"/>
<sequence length="253" mass="28484">MKFSTREKLHVLDLGAQNSVTYYFTHAGALCGACEGASVLLNFNLSTFRKFLHFSWSFLNVNQTSMWVYCLTEVLEDISSEDGDKRSVISASRTLDASTMYLWKVEDQSTLPSQNWRVVTCSSYLFGGISISGVIFKFWGSSNIELQEETMLSLGLKEEDDVKIPCTISEYGDSPHPVTNYDRRPASSGERRVASAGFLIFRLVDLLPERSILGLRRARTAELMQNMPEMLLAYKLLDFTSLEEEFSPAADGF</sequence>
<gene>
    <name evidence="1" type="ORF">KSP40_PGU012744</name>
</gene>
<keyword evidence="2" id="KW-1185">Reference proteome</keyword>
<evidence type="ECO:0000313" key="1">
    <source>
        <dbReference type="EMBL" id="KAK8943958.1"/>
    </source>
</evidence>
<organism evidence="1 2">
    <name type="scientific">Platanthera guangdongensis</name>
    <dbReference type="NCBI Taxonomy" id="2320717"/>
    <lineage>
        <taxon>Eukaryota</taxon>
        <taxon>Viridiplantae</taxon>
        <taxon>Streptophyta</taxon>
        <taxon>Embryophyta</taxon>
        <taxon>Tracheophyta</taxon>
        <taxon>Spermatophyta</taxon>
        <taxon>Magnoliopsida</taxon>
        <taxon>Liliopsida</taxon>
        <taxon>Asparagales</taxon>
        <taxon>Orchidaceae</taxon>
        <taxon>Orchidoideae</taxon>
        <taxon>Orchideae</taxon>
        <taxon>Orchidinae</taxon>
        <taxon>Platanthera</taxon>
    </lineage>
</organism>
<accession>A0ABR2LLE2</accession>
<comment type="caution">
    <text evidence="1">The sequence shown here is derived from an EMBL/GenBank/DDBJ whole genome shotgun (WGS) entry which is preliminary data.</text>
</comment>
<reference evidence="1 2" key="1">
    <citation type="journal article" date="2022" name="Nat. Plants">
        <title>Genomes of leafy and leafless Platanthera orchids illuminate the evolution of mycoheterotrophy.</title>
        <authorList>
            <person name="Li M.H."/>
            <person name="Liu K.W."/>
            <person name="Li Z."/>
            <person name="Lu H.C."/>
            <person name="Ye Q.L."/>
            <person name="Zhang D."/>
            <person name="Wang J.Y."/>
            <person name="Li Y.F."/>
            <person name="Zhong Z.M."/>
            <person name="Liu X."/>
            <person name="Yu X."/>
            <person name="Liu D.K."/>
            <person name="Tu X.D."/>
            <person name="Liu B."/>
            <person name="Hao Y."/>
            <person name="Liao X.Y."/>
            <person name="Jiang Y.T."/>
            <person name="Sun W.H."/>
            <person name="Chen J."/>
            <person name="Chen Y.Q."/>
            <person name="Ai Y."/>
            <person name="Zhai J.W."/>
            <person name="Wu S.S."/>
            <person name="Zhou Z."/>
            <person name="Hsiao Y.Y."/>
            <person name="Wu W.L."/>
            <person name="Chen Y.Y."/>
            <person name="Lin Y.F."/>
            <person name="Hsu J.L."/>
            <person name="Li C.Y."/>
            <person name="Wang Z.W."/>
            <person name="Zhao X."/>
            <person name="Zhong W.Y."/>
            <person name="Ma X.K."/>
            <person name="Ma L."/>
            <person name="Huang J."/>
            <person name="Chen G.Z."/>
            <person name="Huang M.Z."/>
            <person name="Huang L."/>
            <person name="Peng D.H."/>
            <person name="Luo Y.B."/>
            <person name="Zou S.Q."/>
            <person name="Chen S.P."/>
            <person name="Lan S."/>
            <person name="Tsai W.C."/>
            <person name="Van de Peer Y."/>
            <person name="Liu Z.J."/>
        </authorList>
    </citation>
    <scope>NUCLEOTIDE SEQUENCE [LARGE SCALE GENOMIC DNA]</scope>
    <source>
        <strain evidence="1">Lor288</strain>
    </source>
</reference>
<evidence type="ECO:0000313" key="2">
    <source>
        <dbReference type="Proteomes" id="UP001412067"/>
    </source>
</evidence>
<protein>
    <submittedName>
        <fullName evidence="1">Uncharacterized protein</fullName>
    </submittedName>
</protein>